<evidence type="ECO:0000256" key="2">
    <source>
        <dbReference type="SAM" id="MobiDB-lite"/>
    </source>
</evidence>
<dbReference type="STRING" id="48709.A0A1D2MDN9"/>
<evidence type="ECO:0000313" key="3">
    <source>
        <dbReference type="EMBL" id="ODM91100.1"/>
    </source>
</evidence>
<dbReference type="InterPro" id="IPR011249">
    <property type="entry name" value="Metalloenz_LuxS/M16"/>
</dbReference>
<sequence length="364" mass="41430">MDEGISVLVSGPRQNLLELFTVVVNSVFREISPDGDDERDFPEAFKEQLQVYFNDTLDIQSLSEGLLSHLLVDRFTNLFQLYDDLNRFTFDDYSNFLRSYKRKMFVEVELNGSASQADYDGILGVINGLGYSTCLLMNSYADRGTVIPHGASVIYLQAGHTAFVTSLVTAHFQLCASSDVEEARFAKILFHAMRRKLPQQLRTVEQIGYTARLNLWDEFGSVGFTIMVYTQPTKFNTEHVDSRITTFIRSFYDKYLKTGEIFQKLVAPYVKEKVDFFRCKQFYAGTLLEKGSKCRKLSIHIRGFPPGSQAKSSEDTEGGGDAKPLLQYQTIGKQKLEELEKKGIQIIDNLDRFKRNLSLRPAAN</sequence>
<dbReference type="SUPFAM" id="SSF63411">
    <property type="entry name" value="LuxS/MPP-like metallohydrolase"/>
    <property type="match status" value="1"/>
</dbReference>
<evidence type="ECO:0000313" key="4">
    <source>
        <dbReference type="Proteomes" id="UP000094527"/>
    </source>
</evidence>
<organism evidence="3 4">
    <name type="scientific">Orchesella cincta</name>
    <name type="common">Springtail</name>
    <name type="synonym">Podura cincta</name>
    <dbReference type="NCBI Taxonomy" id="48709"/>
    <lineage>
        <taxon>Eukaryota</taxon>
        <taxon>Metazoa</taxon>
        <taxon>Ecdysozoa</taxon>
        <taxon>Arthropoda</taxon>
        <taxon>Hexapoda</taxon>
        <taxon>Collembola</taxon>
        <taxon>Entomobryomorpha</taxon>
        <taxon>Entomobryoidea</taxon>
        <taxon>Orchesellidae</taxon>
        <taxon>Orchesellinae</taxon>
        <taxon>Orchesella</taxon>
    </lineage>
</organism>
<accession>A0A1D2MDN9</accession>
<comment type="caution">
    <text evidence="3">The sequence shown here is derived from an EMBL/GenBank/DDBJ whole genome shotgun (WGS) entry which is preliminary data.</text>
</comment>
<dbReference type="PANTHER" id="PTHR43690:SF18">
    <property type="entry name" value="INSULIN-DEGRADING ENZYME-RELATED"/>
    <property type="match status" value="1"/>
</dbReference>
<dbReference type="PANTHER" id="PTHR43690">
    <property type="entry name" value="NARDILYSIN"/>
    <property type="match status" value="1"/>
</dbReference>
<protein>
    <submittedName>
        <fullName evidence="3">Nardilysin</fullName>
    </submittedName>
</protein>
<dbReference type="OMA" id="CFHELER"/>
<reference evidence="3 4" key="1">
    <citation type="journal article" date="2016" name="Genome Biol. Evol.">
        <title>Gene Family Evolution Reflects Adaptation to Soil Environmental Stressors in the Genome of the Collembolan Orchesella cincta.</title>
        <authorList>
            <person name="Faddeeva-Vakhrusheva A."/>
            <person name="Derks M.F."/>
            <person name="Anvar S.Y."/>
            <person name="Agamennone V."/>
            <person name="Suring W."/>
            <person name="Smit S."/>
            <person name="van Straalen N.M."/>
            <person name="Roelofs D."/>
        </authorList>
    </citation>
    <scope>NUCLEOTIDE SEQUENCE [LARGE SCALE GENOMIC DNA]</scope>
    <source>
        <tissue evidence="3">Mixed pool</tissue>
    </source>
</reference>
<dbReference type="Gene3D" id="3.30.830.10">
    <property type="entry name" value="Metalloenzyme, LuxS/M16 peptidase-like"/>
    <property type="match status" value="2"/>
</dbReference>
<evidence type="ECO:0000256" key="1">
    <source>
        <dbReference type="ARBA" id="ARBA00022723"/>
    </source>
</evidence>
<dbReference type="Proteomes" id="UP000094527">
    <property type="component" value="Unassembled WGS sequence"/>
</dbReference>
<dbReference type="AlphaFoldDB" id="A0A1D2MDN9"/>
<dbReference type="EMBL" id="LJIJ01001670">
    <property type="protein sequence ID" value="ODM91100.1"/>
    <property type="molecule type" value="Genomic_DNA"/>
</dbReference>
<dbReference type="InterPro" id="IPR050626">
    <property type="entry name" value="Peptidase_M16"/>
</dbReference>
<keyword evidence="4" id="KW-1185">Reference proteome</keyword>
<keyword evidence="1" id="KW-0479">Metal-binding</keyword>
<dbReference type="GO" id="GO:0046872">
    <property type="term" value="F:metal ion binding"/>
    <property type="evidence" value="ECO:0007669"/>
    <property type="project" value="UniProtKB-KW"/>
</dbReference>
<name>A0A1D2MDN9_ORCCI</name>
<gene>
    <name evidence="3" type="ORF">Ocin01_15581</name>
</gene>
<feature type="region of interest" description="Disordered" evidence="2">
    <location>
        <begin position="305"/>
        <end position="324"/>
    </location>
</feature>
<proteinExistence type="predicted"/>